<gene>
    <name evidence="2" type="ORF">FHS39_000630</name>
</gene>
<dbReference type="InterPro" id="IPR051266">
    <property type="entry name" value="CLCR"/>
</dbReference>
<dbReference type="PROSITE" id="PS50234">
    <property type="entry name" value="VWFA"/>
    <property type="match status" value="1"/>
</dbReference>
<protein>
    <submittedName>
        <fullName evidence="2">Mg-chelatase subunit ChlD</fullName>
    </submittedName>
</protein>
<name>A0A7W7LK08_9ACTN</name>
<evidence type="ECO:0000313" key="2">
    <source>
        <dbReference type="EMBL" id="MBB4891630.1"/>
    </source>
</evidence>
<dbReference type="Gene3D" id="3.40.50.410">
    <property type="entry name" value="von Willebrand factor, type A domain"/>
    <property type="match status" value="1"/>
</dbReference>
<proteinExistence type="predicted"/>
<dbReference type="RefSeq" id="WP_184346177.1">
    <property type="nucleotide sequence ID" value="NZ_JACHJH010000001.1"/>
</dbReference>
<accession>A0A7W7LK08</accession>
<feature type="domain" description="VWFA" evidence="1">
    <location>
        <begin position="47"/>
        <end position="221"/>
    </location>
</feature>
<dbReference type="PANTHER" id="PTHR10579">
    <property type="entry name" value="CALCIUM-ACTIVATED CHLORIDE CHANNEL REGULATOR"/>
    <property type="match status" value="1"/>
</dbReference>
<organism evidence="2 3">
    <name type="scientific">Streptomyces olivoverticillatus</name>
    <dbReference type="NCBI Taxonomy" id="66427"/>
    <lineage>
        <taxon>Bacteria</taxon>
        <taxon>Bacillati</taxon>
        <taxon>Actinomycetota</taxon>
        <taxon>Actinomycetes</taxon>
        <taxon>Kitasatosporales</taxon>
        <taxon>Streptomycetaceae</taxon>
        <taxon>Streptomyces</taxon>
    </lineage>
</organism>
<comment type="caution">
    <text evidence="2">The sequence shown here is derived from an EMBL/GenBank/DDBJ whole genome shotgun (WGS) entry which is preliminary data.</text>
</comment>
<dbReference type="EMBL" id="JACHJH010000001">
    <property type="protein sequence ID" value="MBB4891630.1"/>
    <property type="molecule type" value="Genomic_DNA"/>
</dbReference>
<dbReference type="SUPFAM" id="SSF53300">
    <property type="entry name" value="vWA-like"/>
    <property type="match status" value="1"/>
</dbReference>
<evidence type="ECO:0000313" key="3">
    <source>
        <dbReference type="Proteomes" id="UP000556084"/>
    </source>
</evidence>
<evidence type="ECO:0000259" key="1">
    <source>
        <dbReference type="PROSITE" id="PS50234"/>
    </source>
</evidence>
<dbReference type="AlphaFoldDB" id="A0A7W7LK08"/>
<dbReference type="SMART" id="SM00327">
    <property type="entry name" value="VWA"/>
    <property type="match status" value="1"/>
</dbReference>
<dbReference type="PANTHER" id="PTHR10579:SF43">
    <property type="entry name" value="ZINC FINGER (C3HC4-TYPE RING FINGER) FAMILY PROTEIN"/>
    <property type="match status" value="1"/>
</dbReference>
<keyword evidence="3" id="KW-1185">Reference proteome</keyword>
<dbReference type="Proteomes" id="UP000556084">
    <property type="component" value="Unassembled WGS sequence"/>
</dbReference>
<sequence>MSDHPIEILVLPERPAARNDEVTEFDVAIEVRCRSAEDAERAGGAMNLCLVIDRSGSMGGQDKLPTATRSCIDISRRLTGDDLFTVVVFDHTAHVVINPQTPRDQVEERLTAITPGGSTNLSLGWYQGLLELQSHMTADHYGRLILLSDGQANQGETKKAALAAVATRARDEGITTSTIGIGSDFQEDLLEAIATASGGRFWYIAEAGIDDILEEEFRSALTVVVDRPRVELSLPPGVTVSEELNSLRKISRRYGLRPLKGQDTFDFAVRLEIDPAQVDGSEFTLGAALYDGSREIATTEQTIALAPLSDVAATESHALVTSVVEQYRASATEEKLLKDMASGDLSNMTEMLTAEIARVQRIEAGLFRQSPDIGETRVGLEIGHLRHNRQLNETTLLVKELLDLHRADPEVRYLLLRMRKSFMHEKQRKSSLYHDVSEADEDIEVTLLVRALGVADILIQRHPENSVRLEEMRERLRERLALIQ</sequence>
<reference evidence="2 3" key="1">
    <citation type="submission" date="2020-08" db="EMBL/GenBank/DDBJ databases">
        <title>Genomic Encyclopedia of Type Strains, Phase III (KMG-III): the genomes of soil and plant-associated and newly described type strains.</title>
        <authorList>
            <person name="Whitman W."/>
        </authorList>
    </citation>
    <scope>NUCLEOTIDE SEQUENCE [LARGE SCALE GENOMIC DNA]</scope>
    <source>
        <strain evidence="2 3">CECT 3266</strain>
    </source>
</reference>
<dbReference type="InterPro" id="IPR002035">
    <property type="entry name" value="VWF_A"/>
</dbReference>
<dbReference type="InterPro" id="IPR036465">
    <property type="entry name" value="vWFA_dom_sf"/>
</dbReference>
<dbReference type="Pfam" id="PF00092">
    <property type="entry name" value="VWA"/>
    <property type="match status" value="1"/>
</dbReference>